<evidence type="ECO:0000313" key="4">
    <source>
        <dbReference type="Proteomes" id="UP001151760"/>
    </source>
</evidence>
<dbReference type="Gene3D" id="1.10.340.70">
    <property type="match status" value="1"/>
</dbReference>
<keyword evidence="3" id="KW-0695">RNA-directed DNA polymerase</keyword>
<dbReference type="Proteomes" id="UP001151760">
    <property type="component" value="Unassembled WGS sequence"/>
</dbReference>
<evidence type="ECO:0000313" key="3">
    <source>
        <dbReference type="EMBL" id="GJS53369.1"/>
    </source>
</evidence>
<dbReference type="Gene3D" id="3.10.10.10">
    <property type="entry name" value="HIV Type 1 Reverse Transcriptase, subunit A, domain 1"/>
    <property type="match status" value="1"/>
</dbReference>
<organism evidence="3 4">
    <name type="scientific">Tanacetum coccineum</name>
    <dbReference type="NCBI Taxonomy" id="301880"/>
    <lineage>
        <taxon>Eukaryota</taxon>
        <taxon>Viridiplantae</taxon>
        <taxon>Streptophyta</taxon>
        <taxon>Embryophyta</taxon>
        <taxon>Tracheophyta</taxon>
        <taxon>Spermatophyta</taxon>
        <taxon>Magnoliopsida</taxon>
        <taxon>eudicotyledons</taxon>
        <taxon>Gunneridae</taxon>
        <taxon>Pentapetalae</taxon>
        <taxon>asterids</taxon>
        <taxon>campanulids</taxon>
        <taxon>Asterales</taxon>
        <taxon>Asteraceae</taxon>
        <taxon>Asteroideae</taxon>
        <taxon>Anthemideae</taxon>
        <taxon>Anthemidinae</taxon>
        <taxon>Tanacetum</taxon>
    </lineage>
</organism>
<accession>A0ABQ4WKI3</accession>
<evidence type="ECO:0000259" key="2">
    <source>
        <dbReference type="Pfam" id="PF24626"/>
    </source>
</evidence>
<proteinExistence type="predicted"/>
<keyword evidence="3" id="KW-0808">Transferase</keyword>
<comment type="caution">
    <text evidence="3">The sequence shown here is derived from an EMBL/GenBank/DDBJ whole genome shotgun (WGS) entry which is preliminary data.</text>
</comment>
<dbReference type="SUPFAM" id="SSF56672">
    <property type="entry name" value="DNA/RNA polymerases"/>
    <property type="match status" value="1"/>
</dbReference>
<dbReference type="InterPro" id="IPR041588">
    <property type="entry name" value="Integrase_H2C2"/>
</dbReference>
<reference evidence="3" key="2">
    <citation type="submission" date="2022-01" db="EMBL/GenBank/DDBJ databases">
        <authorList>
            <person name="Yamashiro T."/>
            <person name="Shiraishi A."/>
            <person name="Satake H."/>
            <person name="Nakayama K."/>
        </authorList>
    </citation>
    <scope>NUCLEOTIDE SEQUENCE</scope>
</reference>
<dbReference type="PANTHER" id="PTHR46148">
    <property type="entry name" value="CHROMO DOMAIN-CONTAINING PROTEIN"/>
    <property type="match status" value="1"/>
</dbReference>
<feature type="domain" description="Integrase zinc-binding" evidence="1">
    <location>
        <begin position="653"/>
        <end position="708"/>
    </location>
</feature>
<dbReference type="GO" id="GO:0003964">
    <property type="term" value="F:RNA-directed DNA polymerase activity"/>
    <property type="evidence" value="ECO:0007669"/>
    <property type="project" value="UniProtKB-KW"/>
</dbReference>
<dbReference type="InterPro" id="IPR056924">
    <property type="entry name" value="SH3_Tf2-1"/>
</dbReference>
<keyword evidence="3" id="KW-0548">Nucleotidyltransferase</keyword>
<feature type="domain" description="Tf2-1-like SH3-like" evidence="2">
    <location>
        <begin position="209"/>
        <end position="273"/>
    </location>
</feature>
<dbReference type="Pfam" id="PF17921">
    <property type="entry name" value="Integrase_H2C2"/>
    <property type="match status" value="1"/>
</dbReference>
<sequence>MAPKRTPTSATLAMSQAAIRKLVADNVFAALEVQAATMANADNTNRNTRPREAPVARKCSYKEFMSCQSFNIKGHDLKTYIRRFQELAVLCPTMVTNYEKLMEVFSKGLPRSIEGNVTASKPQTLEEAITITQSYHASITAAPFEALYCRKCRSPVCWAEVGDVQLTGPEIIHETTEKIVQIQQRLQAARDQQRSYANVRRKPLEFQVGDRVMLKVSPRKGVIRFGKRGKLNPRYIGPFKILERIGPVAYKLELPEELSNVHSTYHISNLNKCLFDESLVIPMKELRLDDKLNFVEEPVEIMDQEVMQLRQIRIPIVKVCWNFKKRTKIYMGTRRSNSYQNMAPKRERPRGVTWVQHQHQSQLSYHHLSPPNAQLQAMIDEGVTVLQLRYAREQPGMAMIVHTSGGCQKPVHRRLLDSLSGLKKMEVFIALSNCTRSSDRVKFDTVDCLSPCVSLQGNALTTGEFPALSSIVRGDGSSSEHGTRLNIISCTKAQENFMKGCHVFLANITVTKDKDKSKGKRLEDVPVVQEFLEFFPEDLSGISPTRQVEFQIYLVPGATPVARVPYRLAPSKTKELAEQLPKLTDKGFIRPSSSPWGAPVLFVKNKDGSCAVHQSWPYLREAKISSHTAMLHEGFAAGTMCLNGRSWLPCYGDLRTVIMHESHKSKCSIHLGSDKMYQGMKKLYWWPNMKANIATYVSKCLTCAKVKAKHQRPSGLLVQPEIPQSKWDNITMDFVTKLPKSS</sequence>
<protein>
    <submittedName>
        <fullName evidence="3">Reverse transcriptase domain-containing protein</fullName>
    </submittedName>
</protein>
<dbReference type="PANTHER" id="PTHR46148:SF59">
    <property type="entry name" value="NUCLEOTIDYLTRANSFERASE, RIBONUCLEASE H"/>
    <property type="match status" value="1"/>
</dbReference>
<evidence type="ECO:0000259" key="1">
    <source>
        <dbReference type="Pfam" id="PF17921"/>
    </source>
</evidence>
<dbReference type="EMBL" id="BQNB010008720">
    <property type="protein sequence ID" value="GJS53369.1"/>
    <property type="molecule type" value="Genomic_DNA"/>
</dbReference>
<dbReference type="InterPro" id="IPR043502">
    <property type="entry name" value="DNA/RNA_pol_sf"/>
</dbReference>
<gene>
    <name evidence="3" type="ORF">Tco_0626731</name>
</gene>
<keyword evidence="4" id="KW-1185">Reference proteome</keyword>
<name>A0ABQ4WKI3_9ASTR</name>
<dbReference type="Pfam" id="PF24626">
    <property type="entry name" value="SH3_Tf2-1"/>
    <property type="match status" value="1"/>
</dbReference>
<reference evidence="3" key="1">
    <citation type="journal article" date="2022" name="Int. J. Mol. Sci.">
        <title>Draft Genome of Tanacetum Coccineum: Genomic Comparison of Closely Related Tanacetum-Family Plants.</title>
        <authorList>
            <person name="Yamashiro T."/>
            <person name="Shiraishi A."/>
            <person name="Nakayama K."/>
            <person name="Satake H."/>
        </authorList>
    </citation>
    <scope>NUCLEOTIDE SEQUENCE</scope>
</reference>